<dbReference type="InterPro" id="IPR001173">
    <property type="entry name" value="Glyco_trans_2-like"/>
</dbReference>
<name>A0ABQ0YST4_9NOCA</name>
<dbReference type="SUPFAM" id="SSF53448">
    <property type="entry name" value="Nucleotide-diphospho-sugar transferases"/>
    <property type="match status" value="1"/>
</dbReference>
<comment type="caution">
    <text evidence="3">The sequence shown here is derived from an EMBL/GenBank/DDBJ whole genome shotgun (WGS) entry which is preliminary data.</text>
</comment>
<gene>
    <name evidence="3" type="ORF">RAJCM14343_4945</name>
</gene>
<dbReference type="CDD" id="cd00761">
    <property type="entry name" value="Glyco_tranf_GTA_type"/>
    <property type="match status" value="1"/>
</dbReference>
<dbReference type="Gene3D" id="3.90.550.10">
    <property type="entry name" value="Spore Coat Polysaccharide Biosynthesis Protein SpsA, Chain A"/>
    <property type="match status" value="1"/>
</dbReference>
<dbReference type="InterPro" id="IPR029044">
    <property type="entry name" value="Nucleotide-diphossugar_trans"/>
</dbReference>
<reference evidence="3 4" key="1">
    <citation type="journal article" date="2018" name="Biodegradation">
        <title>1,4-Dioxane degradation characteristics of Rhodococcus aetherivorans JCM 14343.</title>
        <authorList>
            <person name="Inoue D."/>
            <person name="Tsunoda T."/>
            <person name="Yamamoto N."/>
            <person name="Ike M."/>
            <person name="Sei K."/>
        </authorList>
    </citation>
    <scope>NUCLEOTIDE SEQUENCE [LARGE SCALE GENOMIC DNA]</scope>
    <source>
        <strain evidence="3 4">JCM 14343</strain>
    </source>
</reference>
<dbReference type="EMBL" id="BLAH01000124">
    <property type="protein sequence ID" value="GES39670.1"/>
    <property type="molecule type" value="Genomic_DNA"/>
</dbReference>
<dbReference type="InterPro" id="IPR050834">
    <property type="entry name" value="Glycosyltransf_2"/>
</dbReference>
<dbReference type="PANTHER" id="PTHR43685:SF11">
    <property type="entry name" value="GLYCOSYLTRANSFERASE TAGX-RELATED"/>
    <property type="match status" value="1"/>
</dbReference>
<sequence length="305" mass="34808">MSPVGRTTDMQGSEPMHSTDSLVSVGLPVRNGAERIERVVESVLAQDHENLELVICDNDSTDGTEDVCRDLAAQDRRIVYHRNPVNVGLLDNFVTALRLATGTFFRWIGDDDWLEPYCVSRGLDVFAADDRLILVTSGMAYTRPYGADLTSAYDGTALGSDDPITRFTEMLRLLDVGYPLVDPLYGMIRREKVLGIERRNMLHEDEVFAAKLALAGPWGHVPEVLARRNWTSLSPYALARRLDVPVWQVHFATALQCLETMRWLDRCELDDHQRRRARREIGRMYVRHHRIVLTRRVHTLARIAR</sequence>
<organism evidence="3 4">
    <name type="scientific">Rhodococcus aetherivorans</name>
    <dbReference type="NCBI Taxonomy" id="191292"/>
    <lineage>
        <taxon>Bacteria</taxon>
        <taxon>Bacillati</taxon>
        <taxon>Actinomycetota</taxon>
        <taxon>Actinomycetes</taxon>
        <taxon>Mycobacteriales</taxon>
        <taxon>Nocardiaceae</taxon>
        <taxon>Rhodococcus</taxon>
    </lineage>
</organism>
<evidence type="ECO:0000259" key="2">
    <source>
        <dbReference type="Pfam" id="PF00535"/>
    </source>
</evidence>
<evidence type="ECO:0000256" key="1">
    <source>
        <dbReference type="SAM" id="MobiDB-lite"/>
    </source>
</evidence>
<evidence type="ECO:0000313" key="3">
    <source>
        <dbReference type="EMBL" id="GES39670.1"/>
    </source>
</evidence>
<keyword evidence="4" id="KW-1185">Reference proteome</keyword>
<proteinExistence type="predicted"/>
<keyword evidence="3" id="KW-0808">Transferase</keyword>
<feature type="compositionally biased region" description="Polar residues" evidence="1">
    <location>
        <begin position="8"/>
        <end position="22"/>
    </location>
</feature>
<protein>
    <submittedName>
        <fullName evidence="3">Glycosyl transferase, family 2</fullName>
    </submittedName>
</protein>
<accession>A0ABQ0YST4</accession>
<dbReference type="Pfam" id="PF00535">
    <property type="entry name" value="Glycos_transf_2"/>
    <property type="match status" value="1"/>
</dbReference>
<dbReference type="PANTHER" id="PTHR43685">
    <property type="entry name" value="GLYCOSYLTRANSFERASE"/>
    <property type="match status" value="1"/>
</dbReference>
<feature type="region of interest" description="Disordered" evidence="1">
    <location>
        <begin position="1"/>
        <end position="24"/>
    </location>
</feature>
<dbReference type="Proteomes" id="UP000325466">
    <property type="component" value="Unassembled WGS sequence"/>
</dbReference>
<feature type="domain" description="Glycosyltransferase 2-like" evidence="2">
    <location>
        <begin position="24"/>
        <end position="142"/>
    </location>
</feature>
<evidence type="ECO:0000313" key="4">
    <source>
        <dbReference type="Proteomes" id="UP000325466"/>
    </source>
</evidence>
<dbReference type="GO" id="GO:0016740">
    <property type="term" value="F:transferase activity"/>
    <property type="evidence" value="ECO:0007669"/>
    <property type="project" value="UniProtKB-KW"/>
</dbReference>